<evidence type="ECO:0000259" key="4">
    <source>
        <dbReference type="PROSITE" id="PS50995"/>
    </source>
</evidence>
<evidence type="ECO:0000256" key="3">
    <source>
        <dbReference type="ARBA" id="ARBA00023163"/>
    </source>
</evidence>
<dbReference type="PROSITE" id="PS50995">
    <property type="entry name" value="HTH_MARR_2"/>
    <property type="match status" value="1"/>
</dbReference>
<sequence length="150" mass="16064">MNDDPDQTSGPSADAEATAAMLEWWEDLELRREPTGLAHRTLVLLEHFGGLSPGRLARLLRIPTTSLSRMTAKLAQAGLVTSAPAPGDGRGRIVTATRAGLQLLAELRAERLTEPSPLLPEHAENEAVRAGLAGLLAALHKSLRDHDGDR</sequence>
<dbReference type="RefSeq" id="WP_399618414.1">
    <property type="nucleotide sequence ID" value="NZ_JBITYT010000011.1"/>
</dbReference>
<keyword evidence="2" id="KW-0238">DNA-binding</keyword>
<feature type="domain" description="HTH marR-type" evidence="4">
    <location>
        <begin position="1"/>
        <end position="141"/>
    </location>
</feature>
<dbReference type="InterPro" id="IPR036390">
    <property type="entry name" value="WH_DNA-bd_sf"/>
</dbReference>
<dbReference type="InterPro" id="IPR023187">
    <property type="entry name" value="Tscrpt_reg_MarR-type_CS"/>
</dbReference>
<keyword evidence="1" id="KW-0805">Transcription regulation</keyword>
<protein>
    <submittedName>
        <fullName evidence="5">MarR family transcriptional regulator</fullName>
    </submittedName>
</protein>
<dbReference type="InterPro" id="IPR036388">
    <property type="entry name" value="WH-like_DNA-bd_sf"/>
</dbReference>
<evidence type="ECO:0000313" key="6">
    <source>
        <dbReference type="Proteomes" id="UP001614391"/>
    </source>
</evidence>
<dbReference type="PANTHER" id="PTHR33164">
    <property type="entry name" value="TRANSCRIPTIONAL REGULATOR, MARR FAMILY"/>
    <property type="match status" value="1"/>
</dbReference>
<comment type="caution">
    <text evidence="5">The sequence shown here is derived from an EMBL/GenBank/DDBJ whole genome shotgun (WGS) entry which is preliminary data.</text>
</comment>
<dbReference type="SUPFAM" id="SSF46785">
    <property type="entry name" value="Winged helix' DNA-binding domain"/>
    <property type="match status" value="1"/>
</dbReference>
<proteinExistence type="predicted"/>
<dbReference type="InterPro" id="IPR039422">
    <property type="entry name" value="MarR/SlyA-like"/>
</dbReference>
<dbReference type="SMART" id="SM00347">
    <property type="entry name" value="HTH_MARR"/>
    <property type="match status" value="1"/>
</dbReference>
<evidence type="ECO:0000313" key="5">
    <source>
        <dbReference type="EMBL" id="MFI9122464.1"/>
    </source>
</evidence>
<dbReference type="PRINTS" id="PR00598">
    <property type="entry name" value="HTHMARR"/>
</dbReference>
<dbReference type="InterPro" id="IPR000835">
    <property type="entry name" value="HTH_MarR-typ"/>
</dbReference>
<dbReference type="PROSITE" id="PS01117">
    <property type="entry name" value="HTH_MARR_1"/>
    <property type="match status" value="1"/>
</dbReference>
<name>A0ABW8D161_STRBI</name>
<accession>A0ABW8D161</accession>
<keyword evidence="3" id="KW-0804">Transcription</keyword>
<evidence type="ECO:0000256" key="1">
    <source>
        <dbReference type="ARBA" id="ARBA00023015"/>
    </source>
</evidence>
<reference evidence="5 6" key="1">
    <citation type="submission" date="2024-10" db="EMBL/GenBank/DDBJ databases">
        <title>The Natural Products Discovery Center: Release of the First 8490 Sequenced Strains for Exploring Actinobacteria Biosynthetic Diversity.</title>
        <authorList>
            <person name="Kalkreuter E."/>
            <person name="Kautsar S.A."/>
            <person name="Yang D."/>
            <person name="Bader C.D."/>
            <person name="Teijaro C.N."/>
            <person name="Fluegel L."/>
            <person name="Davis C.M."/>
            <person name="Simpson J.R."/>
            <person name="Lauterbach L."/>
            <person name="Steele A.D."/>
            <person name="Gui C."/>
            <person name="Meng S."/>
            <person name="Li G."/>
            <person name="Viehrig K."/>
            <person name="Ye F."/>
            <person name="Su P."/>
            <person name="Kiefer A.F."/>
            <person name="Nichols A."/>
            <person name="Cepeda A.J."/>
            <person name="Yan W."/>
            <person name="Fan B."/>
            <person name="Jiang Y."/>
            <person name="Adhikari A."/>
            <person name="Zheng C.-J."/>
            <person name="Schuster L."/>
            <person name="Cowan T.M."/>
            <person name="Smanski M.J."/>
            <person name="Chevrette M.G."/>
            <person name="De Carvalho L.P.S."/>
            <person name="Shen B."/>
        </authorList>
    </citation>
    <scope>NUCLEOTIDE SEQUENCE [LARGE SCALE GENOMIC DNA]</scope>
    <source>
        <strain evidence="5 6">NPDC053346</strain>
    </source>
</reference>
<dbReference type="EMBL" id="JBITYT010000011">
    <property type="protein sequence ID" value="MFI9122464.1"/>
    <property type="molecule type" value="Genomic_DNA"/>
</dbReference>
<dbReference type="Gene3D" id="1.10.10.10">
    <property type="entry name" value="Winged helix-like DNA-binding domain superfamily/Winged helix DNA-binding domain"/>
    <property type="match status" value="1"/>
</dbReference>
<dbReference type="Proteomes" id="UP001614391">
    <property type="component" value="Unassembled WGS sequence"/>
</dbReference>
<evidence type="ECO:0000256" key="2">
    <source>
        <dbReference type="ARBA" id="ARBA00023125"/>
    </source>
</evidence>
<dbReference type="PANTHER" id="PTHR33164:SF43">
    <property type="entry name" value="HTH-TYPE TRANSCRIPTIONAL REPRESSOR YETL"/>
    <property type="match status" value="1"/>
</dbReference>
<keyword evidence="6" id="KW-1185">Reference proteome</keyword>
<dbReference type="Pfam" id="PF12802">
    <property type="entry name" value="MarR_2"/>
    <property type="match status" value="1"/>
</dbReference>
<organism evidence="5 6">
    <name type="scientific">Streptomyces bikiniensis</name>
    <dbReference type="NCBI Taxonomy" id="1896"/>
    <lineage>
        <taxon>Bacteria</taxon>
        <taxon>Bacillati</taxon>
        <taxon>Actinomycetota</taxon>
        <taxon>Actinomycetes</taxon>
        <taxon>Kitasatosporales</taxon>
        <taxon>Streptomycetaceae</taxon>
        <taxon>Streptomyces</taxon>
    </lineage>
</organism>
<gene>
    <name evidence="5" type="ORF">ACIGW0_24265</name>
</gene>